<evidence type="ECO:0000313" key="9">
    <source>
        <dbReference type="EMBL" id="MFD0949459.1"/>
    </source>
</evidence>
<protein>
    <submittedName>
        <fullName evidence="9">Flagellar motor protein</fullName>
    </submittedName>
</protein>
<accession>A0ABW3HE11</accession>
<dbReference type="EMBL" id="JBHTIT010000001">
    <property type="protein sequence ID" value="MFD0949459.1"/>
    <property type="molecule type" value="Genomic_DNA"/>
</dbReference>
<name>A0ABW3HE11_9GAMM</name>
<reference evidence="10" key="1">
    <citation type="journal article" date="2019" name="Int. J. Syst. Evol. Microbiol.">
        <title>The Global Catalogue of Microorganisms (GCM) 10K type strain sequencing project: providing services to taxonomists for standard genome sequencing and annotation.</title>
        <authorList>
            <consortium name="The Broad Institute Genomics Platform"/>
            <consortium name="The Broad Institute Genome Sequencing Center for Infectious Disease"/>
            <person name="Wu L."/>
            <person name="Ma J."/>
        </authorList>
    </citation>
    <scope>NUCLEOTIDE SEQUENCE [LARGE SCALE GENOMIC DNA]</scope>
    <source>
        <strain evidence="10">CCUG 63419</strain>
    </source>
</reference>
<feature type="transmembrane region" description="Helical" evidence="7">
    <location>
        <begin position="151"/>
        <end position="170"/>
    </location>
</feature>
<evidence type="ECO:0000313" key="10">
    <source>
        <dbReference type="Proteomes" id="UP001597044"/>
    </source>
</evidence>
<evidence type="ECO:0000256" key="5">
    <source>
        <dbReference type="ARBA" id="ARBA00023136"/>
    </source>
</evidence>
<evidence type="ECO:0000256" key="2">
    <source>
        <dbReference type="ARBA" id="ARBA00022475"/>
    </source>
</evidence>
<evidence type="ECO:0000256" key="7">
    <source>
        <dbReference type="SAM" id="Phobius"/>
    </source>
</evidence>
<gene>
    <name evidence="9" type="ORF">ACFQ0F_03485</name>
</gene>
<comment type="caution">
    <text evidence="9">The sequence shown here is derived from an EMBL/GenBank/DDBJ whole genome shotgun (WGS) entry which is preliminary data.</text>
</comment>
<keyword evidence="4 7" id="KW-1133">Transmembrane helix</keyword>
<feature type="transmembrane region" description="Helical" evidence="7">
    <location>
        <begin position="30"/>
        <end position="49"/>
    </location>
</feature>
<feature type="transmembrane region" description="Helical" evidence="7">
    <location>
        <begin position="182"/>
        <end position="203"/>
    </location>
</feature>
<evidence type="ECO:0000259" key="8">
    <source>
        <dbReference type="Pfam" id="PF01618"/>
    </source>
</evidence>
<keyword evidence="2" id="KW-1003">Cell membrane</keyword>
<dbReference type="Pfam" id="PF01618">
    <property type="entry name" value="MotA_ExbB"/>
    <property type="match status" value="1"/>
</dbReference>
<feature type="domain" description="MotA/TolQ/ExbB proton channel" evidence="8">
    <location>
        <begin position="102"/>
        <end position="217"/>
    </location>
</feature>
<keyword evidence="6" id="KW-0813">Transport</keyword>
<dbReference type="InterPro" id="IPR002898">
    <property type="entry name" value="MotA_ExbB_proton_chnl"/>
</dbReference>
<proteinExistence type="inferred from homology"/>
<evidence type="ECO:0000256" key="6">
    <source>
        <dbReference type="RuleBase" id="RU004057"/>
    </source>
</evidence>
<dbReference type="InterPro" id="IPR047055">
    <property type="entry name" value="MotA-like"/>
</dbReference>
<keyword evidence="9" id="KW-0966">Cell projection</keyword>
<organism evidence="9 10">
    <name type="scientific">Paraperlucidibaca wandonensis</name>
    <dbReference type="NCBI Taxonomy" id="1268273"/>
    <lineage>
        <taxon>Bacteria</taxon>
        <taxon>Pseudomonadati</taxon>
        <taxon>Pseudomonadota</taxon>
        <taxon>Gammaproteobacteria</taxon>
        <taxon>Moraxellales</taxon>
        <taxon>Moraxellaceae</taxon>
        <taxon>Paraperlucidibaca</taxon>
    </lineage>
</organism>
<dbReference type="PANTHER" id="PTHR30433">
    <property type="entry name" value="CHEMOTAXIS PROTEIN MOTA"/>
    <property type="match status" value="1"/>
</dbReference>
<comment type="subcellular location">
    <subcellularLocation>
        <location evidence="1">Cell membrane</location>
        <topology evidence="1">Multi-pass membrane protein</topology>
    </subcellularLocation>
    <subcellularLocation>
        <location evidence="6">Membrane</location>
        <topology evidence="6">Multi-pass membrane protein</topology>
    </subcellularLocation>
</comment>
<dbReference type="Proteomes" id="UP001597044">
    <property type="component" value="Unassembled WGS sequence"/>
</dbReference>
<keyword evidence="6" id="KW-0653">Protein transport</keyword>
<dbReference type="RefSeq" id="WP_340674576.1">
    <property type="nucleotide sequence ID" value="NZ_JBHTIT010000001.1"/>
</dbReference>
<dbReference type="NCBIfam" id="NF006583">
    <property type="entry name" value="PRK09109.1"/>
    <property type="match status" value="1"/>
</dbReference>
<keyword evidence="5 7" id="KW-0472">Membrane</keyword>
<evidence type="ECO:0000256" key="3">
    <source>
        <dbReference type="ARBA" id="ARBA00022692"/>
    </source>
</evidence>
<keyword evidence="10" id="KW-1185">Reference proteome</keyword>
<keyword evidence="9" id="KW-0282">Flagellum</keyword>
<sequence>MDIMTLVGIVMAFTALLVGAILKGAGLKGLLGGAAAMIVLVGTMAAVMIQTPAPVFKRGMKIFGWLFKPPATDLEALIVKIVEWSRIARKDGLMGLESQVDGETDEFIRKGLQLLVDGGEPESIRGILEVELESSEEFDTAAAKVWESMGIYAPTLGIVGAVLGLMAVMGNLADPSKLGTGIAAAFTATIYGIASANLFFLPFGNKLKYHVKEQAKMRMMFIEGLSSIAQGENPRHIESRLQGYVVHGAPKGKGKDDGKKT</sequence>
<comment type="similarity">
    <text evidence="6">Belongs to the exbB/tolQ family.</text>
</comment>
<evidence type="ECO:0000256" key="4">
    <source>
        <dbReference type="ARBA" id="ARBA00022989"/>
    </source>
</evidence>
<evidence type="ECO:0000256" key="1">
    <source>
        <dbReference type="ARBA" id="ARBA00004651"/>
    </source>
</evidence>
<keyword evidence="3 7" id="KW-0812">Transmembrane</keyword>
<keyword evidence="9" id="KW-0969">Cilium</keyword>
<dbReference type="PANTHER" id="PTHR30433:SF3">
    <property type="entry name" value="MOTILITY PROTEIN A"/>
    <property type="match status" value="1"/>
</dbReference>